<evidence type="ECO:0000313" key="4">
    <source>
        <dbReference type="RefSeq" id="XP_022316612.1"/>
    </source>
</evidence>
<reference evidence="3 4" key="1">
    <citation type="submission" date="2025-04" db="UniProtKB">
        <authorList>
            <consortium name="RefSeq"/>
        </authorList>
    </citation>
    <scope>IDENTIFICATION</scope>
    <source>
        <tissue evidence="3 4">Whole sample</tissue>
    </source>
</reference>
<feature type="region of interest" description="Disordered" evidence="1">
    <location>
        <begin position="148"/>
        <end position="167"/>
    </location>
</feature>
<dbReference type="AlphaFoldDB" id="A0A8B8CL93"/>
<proteinExistence type="predicted"/>
<evidence type="ECO:0000313" key="2">
    <source>
        <dbReference type="Proteomes" id="UP000694844"/>
    </source>
</evidence>
<dbReference type="RefSeq" id="XP_022316611.1">
    <property type="nucleotide sequence ID" value="XM_022460903.1"/>
</dbReference>
<protein>
    <submittedName>
        <fullName evidence="3">Uncharacterized protein LOC111120175</fullName>
    </submittedName>
    <submittedName>
        <fullName evidence="4">Uncharacterized protein LOC111120176</fullName>
    </submittedName>
</protein>
<dbReference type="RefSeq" id="XP_022316612.1">
    <property type="nucleotide sequence ID" value="XM_022460904.1"/>
</dbReference>
<dbReference type="Proteomes" id="UP000694844">
    <property type="component" value="Chromosome 2"/>
</dbReference>
<gene>
    <name evidence="4" type="primary">LOC111120176</name>
    <name evidence="3" type="synonym">LOC111120175</name>
</gene>
<evidence type="ECO:0000256" key="1">
    <source>
        <dbReference type="SAM" id="MobiDB-lite"/>
    </source>
</evidence>
<sequence>MEAVDCDDVNHCANPLDLNGCWPVVNEVEVKEMETNNLNPVPESIAVDHNYTGVSVVYSCTDSSTQTDLTMAEIGALEQRVKCLDNPEKLLRDLFVEKITKDDSSIQQYTGIPSKKILNGAFDLRQISSTGQVSPAQVKKPTKLKRNFTNQRRLDQRGSSIDTRNFY</sequence>
<name>A0A8B8CL93_CRAVI</name>
<organism evidence="2 4">
    <name type="scientific">Crassostrea virginica</name>
    <name type="common">Eastern oyster</name>
    <dbReference type="NCBI Taxonomy" id="6565"/>
    <lineage>
        <taxon>Eukaryota</taxon>
        <taxon>Metazoa</taxon>
        <taxon>Spiralia</taxon>
        <taxon>Lophotrochozoa</taxon>
        <taxon>Mollusca</taxon>
        <taxon>Bivalvia</taxon>
        <taxon>Autobranchia</taxon>
        <taxon>Pteriomorphia</taxon>
        <taxon>Ostreida</taxon>
        <taxon>Ostreoidea</taxon>
        <taxon>Ostreidae</taxon>
        <taxon>Crassostrea</taxon>
    </lineage>
</organism>
<evidence type="ECO:0000313" key="3">
    <source>
        <dbReference type="RefSeq" id="XP_022316611.1"/>
    </source>
</evidence>
<accession>A0A8B8CL93</accession>
<keyword evidence="2" id="KW-1185">Reference proteome</keyword>
<dbReference type="KEGG" id="cvn:111120175"/>
<dbReference type="GeneID" id="111120176"/>
<dbReference type="KEGG" id="cvn:111120176"/>